<keyword evidence="4" id="KW-1185">Reference proteome</keyword>
<dbReference type="PANTHER" id="PTHR35024:SF4">
    <property type="entry name" value="POLYMER-FORMING CYTOSKELETAL PROTEIN"/>
    <property type="match status" value="1"/>
</dbReference>
<gene>
    <name evidence="3" type="ordered locus">Acear_2337</name>
</gene>
<evidence type="ECO:0000313" key="4">
    <source>
        <dbReference type="Proteomes" id="UP000001661"/>
    </source>
</evidence>
<dbReference type="AlphaFoldDB" id="D9QUL7"/>
<evidence type="ECO:0000313" key="3">
    <source>
        <dbReference type="EMBL" id="ADL13818.1"/>
    </source>
</evidence>
<reference evidence="3 4" key="1">
    <citation type="journal article" date="2010" name="Stand. Genomic Sci.">
        <title>Complete genome sequence of Acetohalobium arabaticum type strain (Z-7288).</title>
        <authorList>
            <person name="Sikorski J."/>
            <person name="Lapidus A."/>
            <person name="Chertkov O."/>
            <person name="Lucas S."/>
            <person name="Copeland A."/>
            <person name="Glavina Del Rio T."/>
            <person name="Nolan M."/>
            <person name="Tice H."/>
            <person name="Cheng J.F."/>
            <person name="Han C."/>
            <person name="Brambilla E."/>
            <person name="Pitluck S."/>
            <person name="Liolios K."/>
            <person name="Ivanova N."/>
            <person name="Mavromatis K."/>
            <person name="Mikhailova N."/>
            <person name="Pati A."/>
            <person name="Bruce D."/>
            <person name="Detter C."/>
            <person name="Tapia R."/>
            <person name="Goodwin L."/>
            <person name="Chen A."/>
            <person name="Palaniappan K."/>
            <person name="Land M."/>
            <person name="Hauser L."/>
            <person name="Chang Y.J."/>
            <person name="Jeffries C.D."/>
            <person name="Rohde M."/>
            <person name="Goker M."/>
            <person name="Spring S."/>
            <person name="Woyke T."/>
            <person name="Bristow J."/>
            <person name="Eisen J.A."/>
            <person name="Markowitz V."/>
            <person name="Hugenholtz P."/>
            <person name="Kyrpides N.C."/>
            <person name="Klenk H.P."/>
        </authorList>
    </citation>
    <scope>NUCLEOTIDE SEQUENCE [LARGE SCALE GENOMIC DNA]</scope>
    <source>
        <strain evidence="4">ATCC 49924 / DSM 5501 / Z-7288</strain>
    </source>
</reference>
<sequence>MIKKEIYFLSNLRLNNRVIQKGGIVMLFGSKKDKKKQESKTTDASNMETVIGENTELEGTLTIEGSLRIDGVINGKLKAKGDVVVGKSGTLEADIEARNVTIAGDVTGNVMTENKLVITSTGKLIGDIKIANLIIEDGAVFKGKSESKSATVKRFTDSTEGQNDKQGSKESKEVKDTSKSKDNSQNKGTKKSGSKKQESNKNQKKK</sequence>
<dbReference type="KEGG" id="aar:Acear_2337"/>
<dbReference type="EMBL" id="CP002105">
    <property type="protein sequence ID" value="ADL13818.1"/>
    <property type="molecule type" value="Genomic_DNA"/>
</dbReference>
<evidence type="ECO:0000256" key="2">
    <source>
        <dbReference type="SAM" id="MobiDB-lite"/>
    </source>
</evidence>
<dbReference type="HOGENOM" id="CLU_1329546_0_0_9"/>
<dbReference type="eggNOG" id="COG1664">
    <property type="taxonomic scope" value="Bacteria"/>
</dbReference>
<evidence type="ECO:0000256" key="1">
    <source>
        <dbReference type="ARBA" id="ARBA00044755"/>
    </source>
</evidence>
<feature type="region of interest" description="Disordered" evidence="2">
    <location>
        <begin position="146"/>
        <end position="206"/>
    </location>
</feature>
<accession>D9QUL7</accession>
<evidence type="ECO:0008006" key="5">
    <source>
        <dbReference type="Google" id="ProtNLM"/>
    </source>
</evidence>
<proteinExistence type="inferred from homology"/>
<dbReference type="InterPro" id="IPR007607">
    <property type="entry name" value="BacA/B"/>
</dbReference>
<feature type="compositionally biased region" description="Basic and acidic residues" evidence="2">
    <location>
        <begin position="154"/>
        <end position="184"/>
    </location>
</feature>
<dbReference type="PANTHER" id="PTHR35024">
    <property type="entry name" value="HYPOTHETICAL CYTOSOLIC PROTEIN"/>
    <property type="match status" value="1"/>
</dbReference>
<dbReference type="Pfam" id="PF04519">
    <property type="entry name" value="Bactofilin"/>
    <property type="match status" value="1"/>
</dbReference>
<protein>
    <recommendedName>
        <fullName evidence="5">Integral membrane protein CcmA involved in cell shape determination</fullName>
    </recommendedName>
</protein>
<dbReference type="STRING" id="574087.Acear_2337"/>
<organism evidence="3 4">
    <name type="scientific">Acetohalobium arabaticum (strain ATCC 49924 / DSM 5501 / Z-7288)</name>
    <dbReference type="NCBI Taxonomy" id="574087"/>
    <lineage>
        <taxon>Bacteria</taxon>
        <taxon>Bacillati</taxon>
        <taxon>Bacillota</taxon>
        <taxon>Clostridia</taxon>
        <taxon>Halanaerobiales</taxon>
        <taxon>Halobacteroidaceae</taxon>
        <taxon>Acetohalobium</taxon>
    </lineage>
</organism>
<feature type="compositionally biased region" description="Basic and acidic residues" evidence="2">
    <location>
        <begin position="195"/>
        <end position="206"/>
    </location>
</feature>
<dbReference type="Proteomes" id="UP000001661">
    <property type="component" value="Chromosome"/>
</dbReference>
<name>D9QUL7_ACEAZ</name>
<comment type="similarity">
    <text evidence="1">Belongs to the bactofilin family.</text>
</comment>